<reference evidence="2 3" key="1">
    <citation type="journal article" date="2016" name="Genome Biol. Evol.">
        <title>Gene Family Evolution Reflects Adaptation to Soil Environmental Stressors in the Genome of the Collembolan Orchesella cincta.</title>
        <authorList>
            <person name="Faddeeva-Vakhrusheva A."/>
            <person name="Derks M.F."/>
            <person name="Anvar S.Y."/>
            <person name="Agamennone V."/>
            <person name="Suring W."/>
            <person name="Smit S."/>
            <person name="van Straalen N.M."/>
            <person name="Roelofs D."/>
        </authorList>
    </citation>
    <scope>NUCLEOTIDE SEQUENCE [LARGE SCALE GENOMIC DNA]</scope>
    <source>
        <tissue evidence="2">Mixed pool</tissue>
    </source>
</reference>
<feature type="region of interest" description="Disordered" evidence="1">
    <location>
        <begin position="228"/>
        <end position="257"/>
    </location>
</feature>
<feature type="compositionally biased region" description="Basic and acidic residues" evidence="1">
    <location>
        <begin position="35"/>
        <end position="60"/>
    </location>
</feature>
<evidence type="ECO:0000256" key="1">
    <source>
        <dbReference type="SAM" id="MobiDB-lite"/>
    </source>
</evidence>
<keyword evidence="2" id="KW-0675">Receptor</keyword>
<sequence>MNIDDVTPTGSAVMAESTEATSSDAKSTTSGSVEMKAETDNKDEKEHHHEHATSSSKEVESGELENGSSEMTDASLEPHSSTELPSAKGCKYNGTSYEVGHEILNGCDSKCTCMENGEVKCMERCSLPMFKKGAFAHDNMCFEEPSGVDECCVIIACARGAPGEAETRELIPIHPEPCDSVKCGKNARCLGPSGMLGEDENQTNQTLCLCNEGFVGDPYDEIHGCQASVPPSASSEGASPSSSAAVQPDGPSSTSKPEGCIFNNQTFEFGDEHFDGCNYKCRCENSGEFTCLPRCNYRRDEEKEIPLGCEIQKDPSDSCCEMLVCHGTPLESGTRKDEPTIPDDGCVYKNKSYARDEKFYDGCESQ</sequence>
<feature type="region of interest" description="Disordered" evidence="1">
    <location>
        <begin position="1"/>
        <end position="87"/>
    </location>
</feature>
<accession>A0A1D2NBV6</accession>
<feature type="compositionally biased region" description="Polar residues" evidence="1">
    <location>
        <begin position="18"/>
        <end position="32"/>
    </location>
</feature>
<evidence type="ECO:0000313" key="3">
    <source>
        <dbReference type="Proteomes" id="UP000094527"/>
    </source>
</evidence>
<feature type="compositionally biased region" description="Polar residues" evidence="1">
    <location>
        <begin position="66"/>
        <end position="84"/>
    </location>
</feature>
<gene>
    <name evidence="2" type="ORF">Ocin01_03952</name>
</gene>
<dbReference type="Proteomes" id="UP000094527">
    <property type="component" value="Unassembled WGS sequence"/>
</dbReference>
<dbReference type="AlphaFoldDB" id="A0A1D2NBV6"/>
<name>A0A1D2NBV6_ORCCI</name>
<organism evidence="2 3">
    <name type="scientific">Orchesella cincta</name>
    <name type="common">Springtail</name>
    <name type="synonym">Podura cincta</name>
    <dbReference type="NCBI Taxonomy" id="48709"/>
    <lineage>
        <taxon>Eukaryota</taxon>
        <taxon>Metazoa</taxon>
        <taxon>Ecdysozoa</taxon>
        <taxon>Arthropoda</taxon>
        <taxon>Hexapoda</taxon>
        <taxon>Collembola</taxon>
        <taxon>Entomobryomorpha</taxon>
        <taxon>Entomobryoidea</taxon>
        <taxon>Orchesellidae</taxon>
        <taxon>Orchesellinae</taxon>
        <taxon>Orchesella</taxon>
    </lineage>
</organism>
<dbReference type="EMBL" id="LJIJ01000097">
    <property type="protein sequence ID" value="ODN02738.1"/>
    <property type="molecule type" value="Genomic_DNA"/>
</dbReference>
<dbReference type="STRING" id="48709.A0A1D2NBV6"/>
<dbReference type="OrthoDB" id="6022609at2759"/>
<feature type="compositionally biased region" description="Low complexity" evidence="1">
    <location>
        <begin position="228"/>
        <end position="245"/>
    </location>
</feature>
<protein>
    <submittedName>
        <fullName evidence="2">Putative epidermal cell surface receptor</fullName>
    </submittedName>
</protein>
<keyword evidence="3" id="KW-1185">Reference proteome</keyword>
<comment type="caution">
    <text evidence="2">The sequence shown here is derived from an EMBL/GenBank/DDBJ whole genome shotgun (WGS) entry which is preliminary data.</text>
</comment>
<proteinExistence type="predicted"/>
<feature type="non-terminal residue" evidence="2">
    <location>
        <position position="366"/>
    </location>
</feature>
<evidence type="ECO:0000313" key="2">
    <source>
        <dbReference type="EMBL" id="ODN02738.1"/>
    </source>
</evidence>